<feature type="domain" description="Alpha-L-rhamnosidase six-hairpin glycosidase" evidence="1">
    <location>
        <begin position="388"/>
        <end position="657"/>
    </location>
</feature>
<keyword evidence="2" id="KW-0378">Hydrolase</keyword>
<dbReference type="Pfam" id="PF17389">
    <property type="entry name" value="Bac_rhamnosid6H"/>
    <property type="match status" value="1"/>
</dbReference>
<keyword evidence="3" id="KW-1185">Reference proteome</keyword>
<dbReference type="EMBL" id="JBFXLU010000061">
    <property type="protein sequence ID" value="KAL2846693.1"/>
    <property type="molecule type" value="Genomic_DNA"/>
</dbReference>
<dbReference type="Gene3D" id="1.50.10.10">
    <property type="match status" value="1"/>
</dbReference>
<dbReference type="Gene3D" id="2.60.120.260">
    <property type="entry name" value="Galactose-binding domain-like"/>
    <property type="match status" value="1"/>
</dbReference>
<proteinExistence type="predicted"/>
<dbReference type="SUPFAM" id="SSF48208">
    <property type="entry name" value="Six-hairpin glycosidases"/>
    <property type="match status" value="1"/>
</dbReference>
<evidence type="ECO:0000313" key="2">
    <source>
        <dbReference type="EMBL" id="KAL2846693.1"/>
    </source>
</evidence>
<dbReference type="Gene3D" id="2.60.420.10">
    <property type="entry name" value="Maltose phosphorylase, domain 3"/>
    <property type="match status" value="1"/>
</dbReference>
<protein>
    <submittedName>
        <fullName evidence="2">Six-hairpin glycosidase</fullName>
    </submittedName>
</protein>
<evidence type="ECO:0000259" key="1">
    <source>
        <dbReference type="Pfam" id="PF17389"/>
    </source>
</evidence>
<accession>A0ABR4K2Y6</accession>
<evidence type="ECO:0000313" key="3">
    <source>
        <dbReference type="Proteomes" id="UP001610446"/>
    </source>
</evidence>
<dbReference type="InterPro" id="IPR035396">
    <property type="entry name" value="Bac_rhamnosid6H"/>
</dbReference>
<dbReference type="PANTHER" id="PTHR34987">
    <property type="entry name" value="C, PUTATIVE (AFU_ORTHOLOGUE AFUA_3G02880)-RELATED"/>
    <property type="match status" value="1"/>
</dbReference>
<comment type="caution">
    <text evidence="2">The sequence shown here is derived from an EMBL/GenBank/DDBJ whole genome shotgun (WGS) entry which is preliminary data.</text>
</comment>
<dbReference type="InterPro" id="IPR008928">
    <property type="entry name" value="6-hairpin_glycosidase_sf"/>
</dbReference>
<gene>
    <name evidence="2" type="ORF">BJY01DRAFT_213175</name>
</gene>
<dbReference type="SUPFAM" id="SSF49785">
    <property type="entry name" value="Galactose-binding domain-like"/>
    <property type="match status" value="1"/>
</dbReference>
<dbReference type="GO" id="GO:0016798">
    <property type="term" value="F:hydrolase activity, acting on glycosyl bonds"/>
    <property type="evidence" value="ECO:0007669"/>
    <property type="project" value="UniProtKB-KW"/>
</dbReference>
<dbReference type="Proteomes" id="UP001610446">
    <property type="component" value="Unassembled WGS sequence"/>
</dbReference>
<dbReference type="PANTHER" id="PTHR34987:SF2">
    <property type="entry name" value="B, PUTATIVE (AFU_ORTHOLOGUE AFUA_7G05040)-RELATED"/>
    <property type="match status" value="1"/>
</dbReference>
<name>A0ABR4K2Y6_9EURO</name>
<reference evidence="2 3" key="1">
    <citation type="submission" date="2024-07" db="EMBL/GenBank/DDBJ databases">
        <title>Section-level genome sequencing and comparative genomics of Aspergillus sections Usti and Cavernicolus.</title>
        <authorList>
            <consortium name="Lawrence Berkeley National Laboratory"/>
            <person name="Nybo J.L."/>
            <person name="Vesth T.C."/>
            <person name="Theobald S."/>
            <person name="Frisvad J.C."/>
            <person name="Larsen T.O."/>
            <person name="Kjaerboelling I."/>
            <person name="Rothschild-Mancinelli K."/>
            <person name="Lyhne E.K."/>
            <person name="Kogle M.E."/>
            <person name="Barry K."/>
            <person name="Clum A."/>
            <person name="Na H."/>
            <person name="Ledsgaard L."/>
            <person name="Lin J."/>
            <person name="Lipzen A."/>
            <person name="Kuo A."/>
            <person name="Riley R."/>
            <person name="Mondo S."/>
            <person name="Labutti K."/>
            <person name="Haridas S."/>
            <person name="Pangalinan J."/>
            <person name="Salamov A.A."/>
            <person name="Simmons B.A."/>
            <person name="Magnuson J.K."/>
            <person name="Chen J."/>
            <person name="Drula E."/>
            <person name="Henrissat B."/>
            <person name="Wiebenga A."/>
            <person name="Lubbers R.J."/>
            <person name="Gomes A.C."/>
            <person name="Makela M.R."/>
            <person name="Stajich J."/>
            <person name="Grigoriev I.V."/>
            <person name="Mortensen U.H."/>
            <person name="De Vries R.P."/>
            <person name="Baker S.E."/>
            <person name="Andersen M.R."/>
        </authorList>
    </citation>
    <scope>NUCLEOTIDE SEQUENCE [LARGE SCALE GENOMIC DNA]</scope>
    <source>
        <strain evidence="2 3">CBS 123904</strain>
    </source>
</reference>
<dbReference type="InterPro" id="IPR008979">
    <property type="entry name" value="Galactose-bd-like_sf"/>
</dbReference>
<organism evidence="2 3">
    <name type="scientific">Aspergillus pseudoustus</name>
    <dbReference type="NCBI Taxonomy" id="1810923"/>
    <lineage>
        <taxon>Eukaryota</taxon>
        <taxon>Fungi</taxon>
        <taxon>Dikarya</taxon>
        <taxon>Ascomycota</taxon>
        <taxon>Pezizomycotina</taxon>
        <taxon>Eurotiomycetes</taxon>
        <taxon>Eurotiomycetidae</taxon>
        <taxon>Eurotiales</taxon>
        <taxon>Aspergillaceae</taxon>
        <taxon>Aspergillus</taxon>
        <taxon>Aspergillus subgen. Nidulantes</taxon>
    </lineage>
</organism>
<keyword evidence="2" id="KW-0326">Glycosidase</keyword>
<dbReference type="InterPro" id="IPR012341">
    <property type="entry name" value="6hp_glycosidase-like_sf"/>
</dbReference>
<sequence>MATWIWHPYWTEEPREATAGAFVHFRKTVTLPEAPREQALIQITADTRYKLYINSKLVSNGPVKGDRHLWFYDQLDIAPYLQQGPNTINVRVLRFYYATQHATSFPRLHRAGLLVRHIDGNTALGGARLDSDRTWEAALDRSTSLPTDIAEDEFLHVYERVTGRAELVTPEWVGAEELQFPGSHGLSAPWKLSPRLIPHARHKPGRFKSIVKVSSVLPRTEWERTILDPQANKSPRVLRLPAGSEHYLELEAETHMTAFLSFHFEWPRDAGSRLRVTYSECYEDTPDQVPYLRRKGDRCDTTKKLIGPHDEYTFGGASANLATSSLPYHQNQPDEEVFAPFHFRTFRFLALHITVCDSADLALKRIDLVRTSYPLDVRADAELPSLADNEIYRELWTTSIRTLTNCMHDCFEDCPFYEQLQYAMDARSSALFMYSISGDDRLARQAIQQLHQSYSPQSGLTASRAPAHQHQLIPHFSLFWICMVADHFERFDELAFARQFTPTCDAILETFGRRIDPNFGLIRSLQDPDQWDFVDWAEPWKPLGIPLAAERTGFPAYTNMLYAYTLQAISPLLAATGRTGVAEEYQARAAAINQALREHCFDGRFFTDGLAATADQDTDYSQHAQIWAVLSGAATGDVAYDIIRACTETEAPPQHGTTQSVLPRFTQASTAMSFYLLRALAAVNHGLYEERFHAFWAPWRAQLAQNLTTWVEDNVSNRSDCHAWGCSPLYEFMVEVAGVHVVKDQEEKEKKQLLVFRPRVALFKEFSGSVPFVCGGSLAIARVSWKQEEVDAVQVSLSVEIQFASTVAGRKSIAVALPDGRLMRLNGSESVDLVLERKREAQRI</sequence>